<sequence length="604" mass="68867">MEGDRDMYRQFQDWCLRTYGDSGKTKTVTRKKYDRIVQLLNGSESSSTDNAKFKFWVKSKGFQLGAPDAINGEKLVLYVPVKTTAAPQGKRNTKADKLFTQSLQPVLQHGRLYNVFFFNGVIAEGMGIDEKVSLRQVAVVEDFFDIIYAMHVENGTNGEKTRKHAGQKRTYKAWLEVTYSYFRPSPRCRPSKDDFCHGHEILISETYAFLPREAVTRFLMSCSECQKRMHLNPEGAEHKENGKPPTLVTSMIDYNMPITMAYMKHMKLQLLNSQNNEEDSSLDSDEFDTSDSTRMSAVNSDLSSNLEERMNSPQNLHNQQDGVKRTLGSTTDYTTRAGTPYDSAADSINGNETVTYSSSATRGSHCREMVDINSSCKITPEQNEQPLNLSDSPSATERPSENHSTNGRSKYKSFLLPDVKTDPKENESKSPAHSFSSYDSGKNESVGGGVEDLSLSRGDEDEDEHDDQEDSEKTMETEGVETERLKAFNMFVRLFVDENLDRMVPISKQPKEKIQAIIESCRRQFPEYQERARKRIRTYLKSCRRMKRNDFDASRPIPSHLTSAAAENILASACESESRNAAKRMRLDRPQVFFHFYFHIHIFQ</sequence>
<protein>
    <submittedName>
        <fullName evidence="3">NOL4 protein</fullName>
    </submittedName>
</protein>
<feature type="domain" description="Nucleolar protein 4 helical" evidence="2">
    <location>
        <begin position="483"/>
        <end position="577"/>
    </location>
</feature>
<gene>
    <name evidence="3" type="primary">Nol4_0</name>
    <name evidence="3" type="ORF">GTO93_0005728</name>
</gene>
<dbReference type="Proteomes" id="UP001166093">
    <property type="component" value="Unassembled WGS sequence"/>
</dbReference>
<dbReference type="InterPro" id="IPR039788">
    <property type="entry name" value="NOL4/NOL4L"/>
</dbReference>
<evidence type="ECO:0000313" key="3">
    <source>
        <dbReference type="EMBL" id="MBN3273547.1"/>
    </source>
</evidence>
<accession>A0ABS2XHU5</accession>
<dbReference type="PANTHER" id="PTHR12449:SF17">
    <property type="entry name" value="NUCLEOLAR PROTEIN 4"/>
    <property type="match status" value="1"/>
</dbReference>
<feature type="compositionally biased region" description="Acidic residues" evidence="1">
    <location>
        <begin position="459"/>
        <end position="470"/>
    </location>
</feature>
<keyword evidence="4" id="KW-1185">Reference proteome</keyword>
<feature type="compositionally biased region" description="Basic and acidic residues" evidence="1">
    <location>
        <begin position="419"/>
        <end position="430"/>
    </location>
</feature>
<feature type="non-terminal residue" evidence="3">
    <location>
        <position position="604"/>
    </location>
</feature>
<reference evidence="3" key="1">
    <citation type="journal article" date="2021" name="Cell">
        <title>Tracing the genetic footprints of vertebrate landing in non-teleost ray-finned fishes.</title>
        <authorList>
            <person name="Bi X."/>
            <person name="Wang K."/>
            <person name="Yang L."/>
            <person name="Pan H."/>
            <person name="Jiang H."/>
            <person name="Wei Q."/>
            <person name="Fang M."/>
            <person name="Yu H."/>
            <person name="Zhu C."/>
            <person name="Cai Y."/>
            <person name="He Y."/>
            <person name="Gan X."/>
            <person name="Zeng H."/>
            <person name="Yu D."/>
            <person name="Zhu Y."/>
            <person name="Jiang H."/>
            <person name="Qiu Q."/>
            <person name="Yang H."/>
            <person name="Zhang Y.E."/>
            <person name="Wang W."/>
            <person name="Zhu M."/>
            <person name="He S."/>
            <person name="Zhang G."/>
        </authorList>
    </citation>
    <scope>NUCLEOTIDE SEQUENCE</scope>
    <source>
        <strain evidence="3">Pddl_001</strain>
    </source>
</reference>
<feature type="region of interest" description="Disordered" evidence="1">
    <location>
        <begin position="274"/>
        <end position="364"/>
    </location>
</feature>
<feature type="non-terminal residue" evidence="3">
    <location>
        <position position="1"/>
    </location>
</feature>
<name>A0ABS2XHU5_POLSP</name>
<feature type="compositionally biased region" description="Polar residues" evidence="1">
    <location>
        <begin position="378"/>
        <end position="408"/>
    </location>
</feature>
<organism evidence="3 4">
    <name type="scientific">Polyodon spathula</name>
    <name type="common">North American paddlefish</name>
    <name type="synonym">Squalus spathula</name>
    <dbReference type="NCBI Taxonomy" id="7913"/>
    <lineage>
        <taxon>Eukaryota</taxon>
        <taxon>Metazoa</taxon>
        <taxon>Chordata</taxon>
        <taxon>Craniata</taxon>
        <taxon>Vertebrata</taxon>
        <taxon>Euteleostomi</taxon>
        <taxon>Actinopterygii</taxon>
        <taxon>Chondrostei</taxon>
        <taxon>Acipenseriformes</taxon>
        <taxon>Polyodontidae</taxon>
        <taxon>Polyodon</taxon>
    </lineage>
</organism>
<evidence type="ECO:0000256" key="1">
    <source>
        <dbReference type="SAM" id="MobiDB-lite"/>
    </source>
</evidence>
<evidence type="ECO:0000313" key="4">
    <source>
        <dbReference type="Proteomes" id="UP001166093"/>
    </source>
</evidence>
<dbReference type="PANTHER" id="PTHR12449">
    <property type="entry name" value="DEATH DOMAIN-CONTAINING PROTEIN"/>
    <property type="match status" value="1"/>
</dbReference>
<feature type="region of interest" description="Disordered" evidence="1">
    <location>
        <begin position="378"/>
        <end position="479"/>
    </location>
</feature>
<feature type="compositionally biased region" description="Polar residues" evidence="1">
    <location>
        <begin position="431"/>
        <end position="440"/>
    </location>
</feature>
<evidence type="ECO:0000259" key="2">
    <source>
        <dbReference type="Pfam" id="PF23079"/>
    </source>
</evidence>
<proteinExistence type="predicted"/>
<feature type="compositionally biased region" description="Acidic residues" evidence="1">
    <location>
        <begin position="276"/>
        <end position="289"/>
    </location>
</feature>
<dbReference type="Pfam" id="PF23079">
    <property type="entry name" value="HTH_NOL4_2nd"/>
    <property type="match status" value="1"/>
</dbReference>
<dbReference type="EMBL" id="JAAWVQ010031712">
    <property type="protein sequence ID" value="MBN3273547.1"/>
    <property type="molecule type" value="Genomic_DNA"/>
</dbReference>
<comment type="caution">
    <text evidence="3">The sequence shown here is derived from an EMBL/GenBank/DDBJ whole genome shotgun (WGS) entry which is preliminary data.</text>
</comment>
<feature type="compositionally biased region" description="Polar residues" evidence="1">
    <location>
        <begin position="346"/>
        <end position="362"/>
    </location>
</feature>
<feature type="compositionally biased region" description="Polar residues" evidence="1">
    <location>
        <begin position="293"/>
        <end position="337"/>
    </location>
</feature>
<dbReference type="InterPro" id="IPR056549">
    <property type="entry name" value="HTH_NOL4"/>
</dbReference>